<dbReference type="SUPFAM" id="SSF51905">
    <property type="entry name" value="FAD/NAD(P)-binding domain"/>
    <property type="match status" value="1"/>
</dbReference>
<comment type="caution">
    <text evidence="1">The sequence shown here is derived from an EMBL/GenBank/DDBJ whole genome shotgun (WGS) entry which is preliminary data.</text>
</comment>
<dbReference type="PANTHER" id="PTHR10668:SF105">
    <property type="entry name" value="DEHYDROGENASE-RELATED"/>
    <property type="match status" value="1"/>
</dbReference>
<dbReference type="Gene3D" id="3.50.50.60">
    <property type="entry name" value="FAD/NAD(P)-binding domain"/>
    <property type="match status" value="2"/>
</dbReference>
<dbReference type="EMBL" id="BAABJQ010000052">
    <property type="protein sequence ID" value="GAA5201680.1"/>
    <property type="molecule type" value="Genomic_DNA"/>
</dbReference>
<dbReference type="Gene3D" id="3.90.660.50">
    <property type="match status" value="1"/>
</dbReference>
<proteinExistence type="predicted"/>
<dbReference type="InterPro" id="IPR036188">
    <property type="entry name" value="FAD/NAD-bd_sf"/>
</dbReference>
<gene>
    <name evidence="1" type="ORF">GCM10023322_82170</name>
</gene>
<name>A0ABP9SVS2_9ACTN</name>
<protein>
    <submittedName>
        <fullName evidence="1">NAD(P)/FAD-dependent oxidoreductase</fullName>
    </submittedName>
</protein>
<organism evidence="1 2">
    <name type="scientific">Rugosimonospora acidiphila</name>
    <dbReference type="NCBI Taxonomy" id="556531"/>
    <lineage>
        <taxon>Bacteria</taxon>
        <taxon>Bacillati</taxon>
        <taxon>Actinomycetota</taxon>
        <taxon>Actinomycetes</taxon>
        <taxon>Micromonosporales</taxon>
        <taxon>Micromonosporaceae</taxon>
        <taxon>Rugosimonospora</taxon>
    </lineage>
</organism>
<dbReference type="PANTHER" id="PTHR10668">
    <property type="entry name" value="PHYTOENE DEHYDROGENASE"/>
    <property type="match status" value="1"/>
</dbReference>
<dbReference type="RefSeq" id="WP_345639166.1">
    <property type="nucleotide sequence ID" value="NZ_BAABJQ010000052.1"/>
</dbReference>
<dbReference type="PRINTS" id="PR00411">
    <property type="entry name" value="PNDRDTASEI"/>
</dbReference>
<keyword evidence="2" id="KW-1185">Reference proteome</keyword>
<reference evidence="2" key="1">
    <citation type="journal article" date="2019" name="Int. J. Syst. Evol. Microbiol.">
        <title>The Global Catalogue of Microorganisms (GCM) 10K type strain sequencing project: providing services to taxonomists for standard genome sequencing and annotation.</title>
        <authorList>
            <consortium name="The Broad Institute Genomics Platform"/>
            <consortium name="The Broad Institute Genome Sequencing Center for Infectious Disease"/>
            <person name="Wu L."/>
            <person name="Ma J."/>
        </authorList>
    </citation>
    <scope>NUCLEOTIDE SEQUENCE [LARGE SCALE GENOMIC DNA]</scope>
    <source>
        <strain evidence="2">JCM 18304</strain>
    </source>
</reference>
<sequence length="533" mass="55444">MTGGHDVADAVVIGSGPNGLVAANLLADAGWDVLVLEAAATPGGGARTAELTAPGFRNDLCSAFYPLTNGPAPLAGLGLTEYGLSWEHAPAVLAHVAPDLPAAVLFRDAERTAESVERFAAGDGRRWLEFYRSWLPVSDELLRVMFTPFPPVRPMAALLRRAGVARALRLARSFTLPVARLGAEEFSGQGARLLLAGCALHTDVGPSDAASGGYGWLLTMLGQQYGFPVPRGGAGALTDALVARLRGRGGAVLCGETAERIVVGHGRALGVGTAGGHWYRARRAVLADVGAAALYLDLVPADALPERLREDLRRMVMDGATVKVDWALSRPVPWSDPEVSGAGTVHLGADLPGMHRYAASLASGSVPEEPFMICGQMTTCDPSRSPAGTESLWAYTHLPQRPEWPRTAVEDVAARMEAQLERYAPGFGASVLARHVAGPAELEAENPNLVGGALGGGTAAVFQQLVLRPVPGLGRADTPVDRLYLASAAAHPGPGVHGGPGANAARAALARDRLGGGYAATVRAANRLVYGRP</sequence>
<evidence type="ECO:0000313" key="2">
    <source>
        <dbReference type="Proteomes" id="UP001501570"/>
    </source>
</evidence>
<dbReference type="Pfam" id="PF13450">
    <property type="entry name" value="NAD_binding_8"/>
    <property type="match status" value="1"/>
</dbReference>
<dbReference type="Proteomes" id="UP001501570">
    <property type="component" value="Unassembled WGS sequence"/>
</dbReference>
<evidence type="ECO:0000313" key="1">
    <source>
        <dbReference type="EMBL" id="GAA5201680.1"/>
    </source>
</evidence>
<accession>A0ABP9SVS2</accession>